<dbReference type="PANTHER" id="PTHR47283">
    <property type="entry name" value="ENT-KAURENE OXIDASE, CHLOROPLASTIC"/>
    <property type="match status" value="1"/>
</dbReference>
<evidence type="ECO:0000256" key="2">
    <source>
        <dbReference type="ARBA" id="ARBA00010617"/>
    </source>
</evidence>
<evidence type="ECO:0008006" key="9">
    <source>
        <dbReference type="Google" id="ProtNLM"/>
    </source>
</evidence>
<dbReference type="Gene3D" id="1.10.630.10">
    <property type="entry name" value="Cytochrome P450"/>
    <property type="match status" value="1"/>
</dbReference>
<evidence type="ECO:0000256" key="1">
    <source>
        <dbReference type="ARBA" id="ARBA00004167"/>
    </source>
</evidence>
<dbReference type="AlphaFoldDB" id="A0AAD3SAP7"/>
<evidence type="ECO:0000313" key="8">
    <source>
        <dbReference type="Proteomes" id="UP001279734"/>
    </source>
</evidence>
<organism evidence="7 8">
    <name type="scientific">Nepenthes gracilis</name>
    <name type="common">Slender pitcher plant</name>
    <dbReference type="NCBI Taxonomy" id="150966"/>
    <lineage>
        <taxon>Eukaryota</taxon>
        <taxon>Viridiplantae</taxon>
        <taxon>Streptophyta</taxon>
        <taxon>Embryophyta</taxon>
        <taxon>Tracheophyta</taxon>
        <taxon>Spermatophyta</taxon>
        <taxon>Magnoliopsida</taxon>
        <taxon>eudicotyledons</taxon>
        <taxon>Gunneridae</taxon>
        <taxon>Pentapetalae</taxon>
        <taxon>Caryophyllales</taxon>
        <taxon>Nepenthaceae</taxon>
        <taxon>Nepenthes</taxon>
    </lineage>
</organism>
<gene>
    <name evidence="7" type="ORF">Nepgr_009543</name>
</gene>
<dbReference type="PANTHER" id="PTHR47283:SF1">
    <property type="entry name" value="ENT-KAURENE OXIDASE, CHLOROPLASTIC"/>
    <property type="match status" value="1"/>
</dbReference>
<feature type="transmembrane region" description="Helical" evidence="6">
    <location>
        <begin position="116"/>
        <end position="144"/>
    </location>
</feature>
<protein>
    <recommendedName>
        <fullName evidence="9">Cytochrome P450</fullName>
    </recommendedName>
</protein>
<dbReference type="GO" id="GO:0010241">
    <property type="term" value="P:ent-kaurene oxidation to kaurenoic acid"/>
    <property type="evidence" value="ECO:0007669"/>
    <property type="project" value="InterPro"/>
</dbReference>
<sequence length="147" mass="16223">MVIHTVNQSVMANPLATAMALVALSFLFFCFMKESLFNRRRWSSDQLPPVPKVLGLPLLGNLLQLKEKKPFKAYPQWAEIYGPIYSIKPGSSQVIVLSDTQLAKEFPLSSSLSSTVASWCSVFALISLLSKILFSGIIVSAIFVDLI</sequence>
<comment type="similarity">
    <text evidence="2">Belongs to the cytochrome P450 family.</text>
</comment>
<keyword evidence="4 6" id="KW-1133">Transmembrane helix</keyword>
<proteinExistence type="inferred from homology"/>
<accession>A0AAD3SAP7</accession>
<reference evidence="7" key="1">
    <citation type="submission" date="2023-05" db="EMBL/GenBank/DDBJ databases">
        <title>Nepenthes gracilis genome sequencing.</title>
        <authorList>
            <person name="Fukushima K."/>
        </authorList>
    </citation>
    <scope>NUCLEOTIDE SEQUENCE</scope>
    <source>
        <strain evidence="7">SING2019-196</strain>
    </source>
</reference>
<evidence type="ECO:0000313" key="7">
    <source>
        <dbReference type="EMBL" id="GMH07703.1"/>
    </source>
</evidence>
<comment type="subcellular location">
    <subcellularLocation>
        <location evidence="1">Membrane</location>
        <topology evidence="1">Single-pass membrane protein</topology>
    </subcellularLocation>
</comment>
<dbReference type="EMBL" id="BSYO01000007">
    <property type="protein sequence ID" value="GMH07703.1"/>
    <property type="molecule type" value="Genomic_DNA"/>
</dbReference>
<dbReference type="GO" id="GO:0016709">
    <property type="term" value="F:oxidoreductase activity, acting on paired donors, with incorporation or reduction of molecular oxygen, NAD(P)H as one donor, and incorporation of one atom of oxygen"/>
    <property type="evidence" value="ECO:0007669"/>
    <property type="project" value="TreeGrafter"/>
</dbReference>
<evidence type="ECO:0000256" key="6">
    <source>
        <dbReference type="SAM" id="Phobius"/>
    </source>
</evidence>
<dbReference type="Pfam" id="PF00067">
    <property type="entry name" value="p450"/>
    <property type="match status" value="1"/>
</dbReference>
<keyword evidence="5 6" id="KW-0472">Membrane</keyword>
<dbReference type="GO" id="GO:0009686">
    <property type="term" value="P:gibberellin biosynthetic process"/>
    <property type="evidence" value="ECO:0007669"/>
    <property type="project" value="InterPro"/>
</dbReference>
<comment type="caution">
    <text evidence="7">The sequence shown here is derived from an EMBL/GenBank/DDBJ whole genome shotgun (WGS) entry which is preliminary data.</text>
</comment>
<keyword evidence="8" id="KW-1185">Reference proteome</keyword>
<dbReference type="SUPFAM" id="SSF48264">
    <property type="entry name" value="Cytochrome P450"/>
    <property type="match status" value="1"/>
</dbReference>
<evidence type="ECO:0000256" key="4">
    <source>
        <dbReference type="ARBA" id="ARBA00022989"/>
    </source>
</evidence>
<dbReference type="GO" id="GO:0020037">
    <property type="term" value="F:heme binding"/>
    <property type="evidence" value="ECO:0007669"/>
    <property type="project" value="InterPro"/>
</dbReference>
<name>A0AAD3SAP7_NEPGR</name>
<dbReference type="InterPro" id="IPR001128">
    <property type="entry name" value="Cyt_P450"/>
</dbReference>
<keyword evidence="3 6" id="KW-0812">Transmembrane</keyword>
<dbReference type="Proteomes" id="UP001279734">
    <property type="component" value="Unassembled WGS sequence"/>
</dbReference>
<evidence type="ECO:0000256" key="3">
    <source>
        <dbReference type="ARBA" id="ARBA00022692"/>
    </source>
</evidence>
<dbReference type="GO" id="GO:0005506">
    <property type="term" value="F:iron ion binding"/>
    <property type="evidence" value="ECO:0007669"/>
    <property type="project" value="InterPro"/>
</dbReference>
<feature type="transmembrane region" description="Helical" evidence="6">
    <location>
        <begin position="12"/>
        <end position="32"/>
    </location>
</feature>
<dbReference type="InterPro" id="IPR036396">
    <property type="entry name" value="Cyt_P450_sf"/>
</dbReference>
<evidence type="ECO:0000256" key="5">
    <source>
        <dbReference type="ARBA" id="ARBA00023136"/>
    </source>
</evidence>
<dbReference type="GO" id="GO:0005783">
    <property type="term" value="C:endoplasmic reticulum"/>
    <property type="evidence" value="ECO:0007669"/>
    <property type="project" value="TreeGrafter"/>
</dbReference>
<dbReference type="InterPro" id="IPR044225">
    <property type="entry name" value="KO_chloroplastic"/>
</dbReference>
<dbReference type="GO" id="GO:0009707">
    <property type="term" value="C:chloroplast outer membrane"/>
    <property type="evidence" value="ECO:0007669"/>
    <property type="project" value="TreeGrafter"/>
</dbReference>
<dbReference type="GO" id="GO:0052615">
    <property type="term" value="F:ent-kaurene oxidase activity"/>
    <property type="evidence" value="ECO:0007669"/>
    <property type="project" value="InterPro"/>
</dbReference>